<name>A0ABP8KJD3_9BACT</name>
<keyword evidence="4" id="KW-1185">Reference proteome</keyword>
<feature type="compositionally biased region" description="Basic and acidic residues" evidence="1">
    <location>
        <begin position="383"/>
        <end position="406"/>
    </location>
</feature>
<dbReference type="SUPFAM" id="SSF81901">
    <property type="entry name" value="HCP-like"/>
    <property type="match status" value="1"/>
</dbReference>
<dbReference type="SUPFAM" id="SSF48452">
    <property type="entry name" value="TPR-like"/>
    <property type="match status" value="1"/>
</dbReference>
<dbReference type="RefSeq" id="WP_345268177.1">
    <property type="nucleotide sequence ID" value="NZ_BAABHB010000005.1"/>
</dbReference>
<protein>
    <recommendedName>
        <fullName evidence="5">Tetratricopeptide repeat protein</fullName>
    </recommendedName>
</protein>
<evidence type="ECO:0000313" key="4">
    <source>
        <dbReference type="Proteomes" id="UP001500936"/>
    </source>
</evidence>
<organism evidence="3 4">
    <name type="scientific">Nibrella viscosa</name>
    <dbReference type="NCBI Taxonomy" id="1084524"/>
    <lineage>
        <taxon>Bacteria</taxon>
        <taxon>Pseudomonadati</taxon>
        <taxon>Bacteroidota</taxon>
        <taxon>Cytophagia</taxon>
        <taxon>Cytophagales</taxon>
        <taxon>Spirosomataceae</taxon>
        <taxon>Nibrella</taxon>
    </lineage>
</organism>
<reference evidence="4" key="1">
    <citation type="journal article" date="2019" name="Int. J. Syst. Evol. Microbiol.">
        <title>The Global Catalogue of Microorganisms (GCM) 10K type strain sequencing project: providing services to taxonomists for standard genome sequencing and annotation.</title>
        <authorList>
            <consortium name="The Broad Institute Genomics Platform"/>
            <consortium name="The Broad Institute Genome Sequencing Center for Infectious Disease"/>
            <person name="Wu L."/>
            <person name="Ma J."/>
        </authorList>
    </citation>
    <scope>NUCLEOTIDE SEQUENCE [LARGE SCALE GENOMIC DNA]</scope>
    <source>
        <strain evidence="4">JCM 17925</strain>
    </source>
</reference>
<dbReference type="SMART" id="SM00028">
    <property type="entry name" value="TPR"/>
    <property type="match status" value="3"/>
</dbReference>
<evidence type="ECO:0000313" key="3">
    <source>
        <dbReference type="EMBL" id="GAA4407540.1"/>
    </source>
</evidence>
<dbReference type="Proteomes" id="UP001500936">
    <property type="component" value="Unassembled WGS sequence"/>
</dbReference>
<gene>
    <name evidence="3" type="ORF">GCM10023187_28250</name>
</gene>
<evidence type="ECO:0000256" key="2">
    <source>
        <dbReference type="SAM" id="SignalP"/>
    </source>
</evidence>
<dbReference type="InterPro" id="IPR011990">
    <property type="entry name" value="TPR-like_helical_dom_sf"/>
</dbReference>
<keyword evidence="2" id="KW-0732">Signal</keyword>
<proteinExistence type="predicted"/>
<dbReference type="Gene3D" id="1.25.40.10">
    <property type="entry name" value="Tetratricopeptide repeat domain"/>
    <property type="match status" value="2"/>
</dbReference>
<feature type="signal peptide" evidence="2">
    <location>
        <begin position="1"/>
        <end position="19"/>
    </location>
</feature>
<sequence>MKKLLLVAFLAGFTSLVYAQDQAQASTGVYTLSDFDKKYGMLLKHPGVQIESAEAINQLYNYKFYEADKEFRWLKVRYPRHPMPYFLMGLAEWWKIVPNTDVTDYDSKCVAYMDTTIALAERLYDESEDKIEPSFFLSAAYAFKGRLYSERKKWAKATLAGKNALKYFEKCKGNGDLNPELLFGDGLYNYYSQWIPQNYPILKPVLALFPKGNKNTGIQQLEKTAFNAFYTRVEARYFLLQIYSMENQYDKAYDMAKYMAQQYPDNPFFERYYARSAFVRGMLGEAESVSKSILSKIERGQVGYEGVSGRTAAYILAYINQHFYKNNTEAKTYYQKSIEFAKQTNSLDAGYYWSSVLNLGKIANAEKNYNEARMYFDEVMDRADRKSSQYQEAKKAIEEGKKARREERRKRS</sequence>
<feature type="chain" id="PRO_5046178964" description="Tetratricopeptide repeat protein" evidence="2">
    <location>
        <begin position="20"/>
        <end position="412"/>
    </location>
</feature>
<evidence type="ECO:0000256" key="1">
    <source>
        <dbReference type="SAM" id="MobiDB-lite"/>
    </source>
</evidence>
<dbReference type="InterPro" id="IPR019734">
    <property type="entry name" value="TPR_rpt"/>
</dbReference>
<dbReference type="EMBL" id="BAABHB010000005">
    <property type="protein sequence ID" value="GAA4407540.1"/>
    <property type="molecule type" value="Genomic_DNA"/>
</dbReference>
<feature type="region of interest" description="Disordered" evidence="1">
    <location>
        <begin position="383"/>
        <end position="412"/>
    </location>
</feature>
<accession>A0ABP8KJD3</accession>
<comment type="caution">
    <text evidence="3">The sequence shown here is derived from an EMBL/GenBank/DDBJ whole genome shotgun (WGS) entry which is preliminary data.</text>
</comment>
<evidence type="ECO:0008006" key="5">
    <source>
        <dbReference type="Google" id="ProtNLM"/>
    </source>
</evidence>